<evidence type="ECO:0000313" key="7">
    <source>
        <dbReference type="Proteomes" id="UP000317893"/>
    </source>
</evidence>
<name>A0A542DYH2_9MICO</name>
<dbReference type="EC" id="3.1.1.-" evidence="3"/>
<feature type="region of interest" description="Disordered" evidence="4">
    <location>
        <begin position="1"/>
        <end position="26"/>
    </location>
</feature>
<feature type="region of interest" description="Disordered" evidence="4">
    <location>
        <begin position="478"/>
        <end position="502"/>
    </location>
</feature>
<dbReference type="GO" id="GO:0016787">
    <property type="term" value="F:hydrolase activity"/>
    <property type="evidence" value="ECO:0007669"/>
    <property type="project" value="UniProtKB-KW"/>
</dbReference>
<feature type="compositionally biased region" description="Basic and acidic residues" evidence="4">
    <location>
        <begin position="490"/>
        <end position="502"/>
    </location>
</feature>
<feature type="compositionally biased region" description="Pro residues" evidence="4">
    <location>
        <begin position="38"/>
        <end position="54"/>
    </location>
</feature>
<dbReference type="AlphaFoldDB" id="A0A542DYH2"/>
<dbReference type="SUPFAM" id="SSF53474">
    <property type="entry name" value="alpha/beta-Hydrolases"/>
    <property type="match status" value="1"/>
</dbReference>
<keyword evidence="7" id="KW-1185">Reference proteome</keyword>
<comment type="similarity">
    <text evidence="1 3">Belongs to the type-B carboxylesterase/lipase family.</text>
</comment>
<reference evidence="6 7" key="1">
    <citation type="submission" date="2019-06" db="EMBL/GenBank/DDBJ databases">
        <title>Sequencing the genomes of 1000 actinobacteria strains.</title>
        <authorList>
            <person name="Klenk H.-P."/>
        </authorList>
    </citation>
    <scope>NUCLEOTIDE SEQUENCE [LARGE SCALE GENOMIC DNA]</scope>
    <source>
        <strain evidence="6 7">DSM 18607</strain>
    </source>
</reference>
<feature type="compositionally biased region" description="Low complexity" evidence="4">
    <location>
        <begin position="1"/>
        <end position="11"/>
    </location>
</feature>
<dbReference type="Gene3D" id="3.40.50.1820">
    <property type="entry name" value="alpha/beta hydrolase"/>
    <property type="match status" value="1"/>
</dbReference>
<protein>
    <recommendedName>
        <fullName evidence="3">Carboxylic ester hydrolase</fullName>
        <ecNumber evidence="3">3.1.1.-</ecNumber>
    </recommendedName>
</protein>
<feature type="domain" description="Carboxylesterase type B" evidence="5">
    <location>
        <begin position="11"/>
        <end position="465"/>
    </location>
</feature>
<evidence type="ECO:0000256" key="4">
    <source>
        <dbReference type="SAM" id="MobiDB-lite"/>
    </source>
</evidence>
<comment type="caution">
    <text evidence="6">The sequence shown here is derived from an EMBL/GenBank/DDBJ whole genome shotgun (WGS) entry which is preliminary data.</text>
</comment>
<gene>
    <name evidence="6" type="ORF">FB458_1212</name>
</gene>
<evidence type="ECO:0000256" key="1">
    <source>
        <dbReference type="ARBA" id="ARBA00005964"/>
    </source>
</evidence>
<sequence>MTTESTTTSSEARTAHGPVRGTHADGVHRFLGVPYAAPPFGPRRFAPPQPPQPWSEPRDATTYGATAPKPPYRATVAELLPEPTVPGEDCLHVNVWSPDLDGSAPVLVWVHGGSFQNGSNAVPVYDGTAFARDGVVCVTVNYRLGVDGFGHFPDAPDNRGSLDQIAALEWVRDNIAAFGGDPTRVTICGESAGAFGITTLTAMPAARGLFGRVIAQSGAGHHVLHPASAQKITAALAQRLGVEPTAAAFADVPLDRLLAEHDDLVLEVGKDPDPAKWGEVAANLMLFEPVVDGDSLPGVPYDVIARGEGADVDLLIGTTDEEHGLFLHPVLDQLGETRVRATMTAFGAVDGAYEHYAATVVGPTGQSRPGDVLVAAMTDWFFRLPAIRLVEARESLGKPSYVYQFGWRTPVLGGVLGACHALEIPFVFDTLDVPEAQWLGGADAPQALADDMHAAWVAFVRDGDPGWAPYGPARRVRRFGGPGDGTVVDDPDRERREAWPHR</sequence>
<dbReference type="OrthoDB" id="3199405at2"/>
<accession>A0A542DYH2</accession>
<dbReference type="InterPro" id="IPR029058">
    <property type="entry name" value="AB_hydrolase_fold"/>
</dbReference>
<proteinExistence type="inferred from homology"/>
<keyword evidence="2 3" id="KW-0378">Hydrolase</keyword>
<dbReference type="InterPro" id="IPR019826">
    <property type="entry name" value="Carboxylesterase_B_AS"/>
</dbReference>
<evidence type="ECO:0000313" key="6">
    <source>
        <dbReference type="EMBL" id="TQJ08128.1"/>
    </source>
</evidence>
<dbReference type="InterPro" id="IPR002018">
    <property type="entry name" value="CarbesteraseB"/>
</dbReference>
<dbReference type="InterPro" id="IPR050309">
    <property type="entry name" value="Type-B_Carboxylest/Lipase"/>
</dbReference>
<evidence type="ECO:0000256" key="3">
    <source>
        <dbReference type="RuleBase" id="RU361235"/>
    </source>
</evidence>
<dbReference type="RefSeq" id="WP_141847620.1">
    <property type="nucleotide sequence ID" value="NZ_BAAAPR010000002.1"/>
</dbReference>
<feature type="region of interest" description="Disordered" evidence="4">
    <location>
        <begin position="38"/>
        <end position="69"/>
    </location>
</feature>
<dbReference type="Proteomes" id="UP000317893">
    <property type="component" value="Unassembled WGS sequence"/>
</dbReference>
<dbReference type="PROSITE" id="PS00122">
    <property type="entry name" value="CARBOXYLESTERASE_B_1"/>
    <property type="match status" value="1"/>
</dbReference>
<evidence type="ECO:0000256" key="2">
    <source>
        <dbReference type="ARBA" id="ARBA00022801"/>
    </source>
</evidence>
<dbReference type="PANTHER" id="PTHR11559">
    <property type="entry name" value="CARBOXYLESTERASE"/>
    <property type="match status" value="1"/>
</dbReference>
<dbReference type="Pfam" id="PF00135">
    <property type="entry name" value="COesterase"/>
    <property type="match status" value="1"/>
</dbReference>
<organism evidence="6 7">
    <name type="scientific">Lapillicoccus jejuensis</name>
    <dbReference type="NCBI Taxonomy" id="402171"/>
    <lineage>
        <taxon>Bacteria</taxon>
        <taxon>Bacillati</taxon>
        <taxon>Actinomycetota</taxon>
        <taxon>Actinomycetes</taxon>
        <taxon>Micrococcales</taxon>
        <taxon>Intrasporangiaceae</taxon>
        <taxon>Lapillicoccus</taxon>
    </lineage>
</organism>
<dbReference type="EMBL" id="VFMN01000001">
    <property type="protein sequence ID" value="TQJ08128.1"/>
    <property type="molecule type" value="Genomic_DNA"/>
</dbReference>
<evidence type="ECO:0000259" key="5">
    <source>
        <dbReference type="Pfam" id="PF00135"/>
    </source>
</evidence>